<dbReference type="Proteomes" id="UP000824969">
    <property type="component" value="Chromosome"/>
</dbReference>
<dbReference type="Pfam" id="PF09826">
    <property type="entry name" value="Beta_propel"/>
    <property type="match status" value="1"/>
</dbReference>
<evidence type="ECO:0000256" key="1">
    <source>
        <dbReference type="SAM" id="MobiDB-lite"/>
    </source>
</evidence>
<organism evidence="2 3">
    <name type="scientific">Methanoculleus chikugoensis</name>
    <dbReference type="NCBI Taxonomy" id="118126"/>
    <lineage>
        <taxon>Archaea</taxon>
        <taxon>Methanobacteriati</taxon>
        <taxon>Methanobacteriota</taxon>
        <taxon>Stenosarchaea group</taxon>
        <taxon>Methanomicrobia</taxon>
        <taxon>Methanomicrobiales</taxon>
        <taxon>Methanomicrobiaceae</taxon>
        <taxon>Methanoculleus</taxon>
    </lineage>
</organism>
<dbReference type="InterPro" id="IPR019198">
    <property type="entry name" value="Beta_propeller_containing"/>
</dbReference>
<keyword evidence="3" id="KW-1185">Reference proteome</keyword>
<evidence type="ECO:0000313" key="2">
    <source>
        <dbReference type="EMBL" id="BBL67297.1"/>
    </source>
</evidence>
<reference evidence="2 3" key="1">
    <citation type="submission" date="2019-06" db="EMBL/GenBank/DDBJ databases">
        <title>Complete genome sequence of Methanoculleus chikugoensis strain MG62.</title>
        <authorList>
            <person name="Asakawa S."/>
            <person name="Dianou D."/>
        </authorList>
    </citation>
    <scope>NUCLEOTIDE SEQUENCE [LARGE SCALE GENOMIC DNA]</scope>
    <source>
        <strain evidence="2 3">MG62</strain>
    </source>
</reference>
<sequence length="641" mass="70207">MEKWSPVLVVVLGSLVIAAIIGTALASEDAGNETLGDLKKFSSKEEIEAFLKEHAQGTKGSNGYPWMTGTGGQETAMDAPAPTSAPPAPTAAHDYSTTNVQVEGVDEADFLKNDGRYIYVISGESLAILEAFPAENAKIVSETRIEGIPTALFLAGDRLVVFATGTEESMTTVKGSIAPVPVQRVVTHAYIYDIGDRSDPDLVRTQTFTGSYYDARMIGDNVYVITREAPVWIRDEIALPEVRTDGGEAIMPDVYRPGTPLQNYVFYTASAFSVKNDGGTPDAETFLLGYDTTLFASQKNLYIGYRYVGAAGSGPSAATMPAYAGSREETIVHRFAIDDGKIDYKAMGRVPGHLLNQFSLDEYGGNLRVATTVEGWTREGSFQYNNVYVLNPAMETIGTLEHIAPDERIYAARFAGDRLYLVTFKRIDPLFVIDLSDPKHPGILGKLKIPGYSDYLHPYDPDHIIGIGKETSENTWGGVSVEGLKIALFDVSDVNNPIQVDTVVIGEPGTDSEALRDHKAFLFVKEKNLLVIPVSEIKRVENPESRYPGSYGTKTWQGAYVYSVKPADGFILLGTVAHAEKGSPYTWDSPDAVRRSLFMDDTLYTVSARSVVMTDLADGSRVNEVYLPYRWETYPTPYPVW</sequence>
<dbReference type="GeneID" id="66129977"/>
<evidence type="ECO:0000313" key="3">
    <source>
        <dbReference type="Proteomes" id="UP000824969"/>
    </source>
</evidence>
<dbReference type="RefSeq" id="WP_221057723.1">
    <property type="nucleotide sequence ID" value="NZ_AP019781.1"/>
</dbReference>
<proteinExistence type="predicted"/>
<name>A0ABM7H3B2_9EURY</name>
<dbReference type="EMBL" id="AP019781">
    <property type="protein sequence ID" value="BBL67297.1"/>
    <property type="molecule type" value="Genomic_DNA"/>
</dbReference>
<gene>
    <name evidence="2" type="ORF">MchiMG62_04780</name>
</gene>
<evidence type="ECO:0008006" key="4">
    <source>
        <dbReference type="Google" id="ProtNLM"/>
    </source>
</evidence>
<feature type="region of interest" description="Disordered" evidence="1">
    <location>
        <begin position="58"/>
        <end position="92"/>
    </location>
</feature>
<dbReference type="InterPro" id="IPR014441">
    <property type="entry name" value="UCP006425_b-propeller"/>
</dbReference>
<dbReference type="PIRSF" id="PIRSF006425">
    <property type="entry name" value="UCP006425_WD40"/>
    <property type="match status" value="1"/>
</dbReference>
<protein>
    <recommendedName>
        <fullName evidence="4">Beta propeller domain protein</fullName>
    </recommendedName>
</protein>
<accession>A0ABM7H3B2</accession>